<evidence type="ECO:0000313" key="3">
    <source>
        <dbReference type="EMBL" id="MFD2638159.1"/>
    </source>
</evidence>
<keyword evidence="1 2" id="KW-0963">Cytoplasm</keyword>
<organism evidence="3 4">
    <name type="scientific">Piscibacillus salipiscarius</name>
    <dbReference type="NCBI Taxonomy" id="299480"/>
    <lineage>
        <taxon>Bacteria</taxon>
        <taxon>Bacillati</taxon>
        <taxon>Bacillota</taxon>
        <taxon>Bacilli</taxon>
        <taxon>Bacillales</taxon>
        <taxon>Bacillaceae</taxon>
        <taxon>Piscibacillus</taxon>
    </lineage>
</organism>
<reference evidence="4" key="1">
    <citation type="journal article" date="2019" name="Int. J. Syst. Evol. Microbiol.">
        <title>The Global Catalogue of Microorganisms (GCM) 10K type strain sequencing project: providing services to taxonomists for standard genome sequencing and annotation.</title>
        <authorList>
            <consortium name="The Broad Institute Genomics Platform"/>
            <consortium name="The Broad Institute Genome Sequencing Center for Infectious Disease"/>
            <person name="Wu L."/>
            <person name="Ma J."/>
        </authorList>
    </citation>
    <scope>NUCLEOTIDE SEQUENCE [LARGE SCALE GENOMIC DNA]</scope>
    <source>
        <strain evidence="4">TISTR 1571</strain>
    </source>
</reference>
<dbReference type="Pfam" id="PF09902">
    <property type="entry name" value="DUF2129"/>
    <property type="match status" value="1"/>
</dbReference>
<dbReference type="HAMAP" id="MF_01126">
    <property type="entry name" value="UPF0298"/>
    <property type="match status" value="1"/>
</dbReference>
<evidence type="ECO:0000256" key="1">
    <source>
        <dbReference type="ARBA" id="ARBA00022490"/>
    </source>
</evidence>
<dbReference type="PIRSF" id="PIRSF031653">
    <property type="entry name" value="UCP031653"/>
    <property type="match status" value="1"/>
</dbReference>
<evidence type="ECO:0000256" key="2">
    <source>
        <dbReference type="HAMAP-Rule" id="MF_01126"/>
    </source>
</evidence>
<name>A0ABW5Q8I3_9BACI</name>
<sequence>MITKRQGIVVWIKHPKYVKRLRRYGHLIYASRKLKYVLIYVNQEELEEVTEQINRLNFVKRIDLSHKPFVDTVYQKKSPIIEEETDYEIKSVY</sequence>
<protein>
    <recommendedName>
        <fullName evidence="2">UPF0298 protein ACFSW4_04740</fullName>
    </recommendedName>
</protein>
<keyword evidence="4" id="KW-1185">Reference proteome</keyword>
<proteinExistence type="inferred from homology"/>
<evidence type="ECO:0000313" key="4">
    <source>
        <dbReference type="Proteomes" id="UP001597452"/>
    </source>
</evidence>
<comment type="caution">
    <text evidence="3">The sequence shown here is derived from an EMBL/GenBank/DDBJ whole genome shotgun (WGS) entry which is preliminary data.</text>
</comment>
<dbReference type="RefSeq" id="WP_377327769.1">
    <property type="nucleotide sequence ID" value="NZ_JBHUMZ010000016.1"/>
</dbReference>
<gene>
    <name evidence="3" type="ORF">ACFSW4_04740</name>
</gene>
<dbReference type="InterPro" id="IPR016979">
    <property type="entry name" value="DUF2129"/>
</dbReference>
<comment type="similarity">
    <text evidence="2">Belongs to the UPF0298 family.</text>
</comment>
<accession>A0ABW5Q8I3</accession>
<dbReference type="Proteomes" id="UP001597452">
    <property type="component" value="Unassembled WGS sequence"/>
</dbReference>
<dbReference type="EMBL" id="JBHUMZ010000016">
    <property type="protein sequence ID" value="MFD2638159.1"/>
    <property type="molecule type" value="Genomic_DNA"/>
</dbReference>
<comment type="subcellular location">
    <subcellularLocation>
        <location evidence="2">Cytoplasm</location>
    </subcellularLocation>
</comment>